<reference evidence="10" key="1">
    <citation type="submission" date="2021-11" db="EMBL/GenBank/DDBJ databases">
        <authorList>
            <person name="Herlambang A."/>
            <person name="Guo Y."/>
            <person name="Takashima Y."/>
            <person name="Nishizawa T."/>
        </authorList>
    </citation>
    <scope>NUCLEOTIDE SEQUENCE</scope>
    <source>
        <strain evidence="10">E1425</strain>
    </source>
</reference>
<reference evidence="10" key="2">
    <citation type="journal article" date="2022" name="Microbiol. Resour. Announc.">
        <title>Whole-Genome Sequence of Entomortierella parvispora E1425, a Mucoromycotan Fungus Associated with Burkholderiaceae-Related Endosymbiotic Bacteria.</title>
        <authorList>
            <person name="Herlambang A."/>
            <person name="Guo Y."/>
            <person name="Takashima Y."/>
            <person name="Narisawa K."/>
            <person name="Ohta H."/>
            <person name="Nishizawa T."/>
        </authorList>
    </citation>
    <scope>NUCLEOTIDE SEQUENCE</scope>
    <source>
        <strain evidence="10">E1425</strain>
    </source>
</reference>
<dbReference type="SUPFAM" id="SSF55486">
    <property type="entry name" value="Metalloproteases ('zincins'), catalytic domain"/>
    <property type="match status" value="1"/>
</dbReference>
<evidence type="ECO:0000256" key="6">
    <source>
        <dbReference type="ARBA" id="ARBA00023049"/>
    </source>
</evidence>
<feature type="domain" description="Peptidase M3A/M3B catalytic" evidence="9">
    <location>
        <begin position="222"/>
        <end position="698"/>
    </location>
</feature>
<protein>
    <submittedName>
        <fullName evidence="10">Thimet oligopeptidase</fullName>
    </submittedName>
</protein>
<dbReference type="Pfam" id="PF01432">
    <property type="entry name" value="Peptidase_M3"/>
    <property type="match status" value="1"/>
</dbReference>
<proteinExistence type="inferred from homology"/>
<dbReference type="GO" id="GO:0006518">
    <property type="term" value="P:peptide metabolic process"/>
    <property type="evidence" value="ECO:0007669"/>
    <property type="project" value="TreeGrafter"/>
</dbReference>
<keyword evidence="8" id="KW-0175">Coiled coil</keyword>
<keyword evidence="4 7" id="KW-0378">Hydrolase</keyword>
<evidence type="ECO:0000256" key="5">
    <source>
        <dbReference type="ARBA" id="ARBA00022833"/>
    </source>
</evidence>
<keyword evidence="6 7" id="KW-0482">Metalloprotease</keyword>
<keyword evidence="11" id="KW-1185">Reference proteome</keyword>
<dbReference type="GO" id="GO:0004222">
    <property type="term" value="F:metalloendopeptidase activity"/>
    <property type="evidence" value="ECO:0007669"/>
    <property type="project" value="InterPro"/>
</dbReference>
<dbReference type="InterPro" id="IPR024080">
    <property type="entry name" value="Neurolysin/TOP_N"/>
</dbReference>
<evidence type="ECO:0000256" key="4">
    <source>
        <dbReference type="ARBA" id="ARBA00022801"/>
    </source>
</evidence>
<comment type="cofactor">
    <cofactor evidence="7">
        <name>Zn(2+)</name>
        <dbReference type="ChEBI" id="CHEBI:29105"/>
    </cofactor>
    <text evidence="7">Binds 1 zinc ion.</text>
</comment>
<evidence type="ECO:0000313" key="11">
    <source>
        <dbReference type="Proteomes" id="UP000827284"/>
    </source>
</evidence>
<dbReference type="Gene3D" id="1.10.1370.10">
    <property type="entry name" value="Neurolysin, domain 3"/>
    <property type="match status" value="1"/>
</dbReference>
<dbReference type="PANTHER" id="PTHR11804:SF84">
    <property type="entry name" value="SACCHAROLYSIN"/>
    <property type="match status" value="1"/>
</dbReference>
<sequence>MDQNTSPIHLPETAEELRAITLEVEQLLQQSADALVSVPEGQRTIDNTLLKLQQAQSEAAARQTRCTFPQMVHLDKDVRDAATEAKKSLQKAWSLLFSRRDVYAVLSQLDENQISDPQIRRLLQHTLRLFKRHGAALAEVEQQKLMTLRSEISGLELDFQKALNEDTTEILLSGHELEGCSEAWLSGLKRAKKEGDDHGALYYRVTMKTPDILNISRNASLPETRQRVATTYRQVCTGTNGPILDRLIQARHEAATLLGYSSHAAYQLDINMAKTVDNVESFLDNITTSISGKLASDKKELLALKKAEYEKRGWSQKFDGKLNAWDVKYYQEILLSEKYAVDNSLLTQYFELNNIRDQIMGVYSKIFQLRFEQIPGKYWADDVTLFAVYDQKAQNDAGEAVKKDPSAFKLGYFYLDLFPRPGKYSHQCVVPLRPSYINSNGERVLPVAVNVGNLSRPTADRPALLKHSEANTFFHEFGHVCHAMSSRARYSLFNFSWAVVPYPTSLAMDFLEVPSIMLENWLWEPTVLKRLGRHYKTGDELPDDLINSLVKTRKVIKGLLFTQQVAMSVIDLRLHSIDPQQRTQSIAEFWRETSEGLVGVTLEHGPNVNPACQLYHIVTGYDSNYFSYAWAESSAHDLYTRFTQKTAPCSHERTRALDGKLGREYWEKVLVPNATQEPIELMRDFLGREPNADAFQRYLTEP</sequence>
<dbReference type="InterPro" id="IPR045090">
    <property type="entry name" value="Pept_M3A_M3B"/>
</dbReference>
<comment type="similarity">
    <text evidence="1 7">Belongs to the peptidase M3 family.</text>
</comment>
<comment type="caution">
    <text evidence="10">The sequence shown here is derived from an EMBL/GenBank/DDBJ whole genome shotgun (WGS) entry which is preliminary data.</text>
</comment>
<evidence type="ECO:0000256" key="7">
    <source>
        <dbReference type="RuleBase" id="RU003435"/>
    </source>
</evidence>
<evidence type="ECO:0000313" key="10">
    <source>
        <dbReference type="EMBL" id="GJJ69496.1"/>
    </source>
</evidence>
<organism evidence="10 11">
    <name type="scientific">Entomortierella parvispora</name>
    <dbReference type="NCBI Taxonomy" id="205924"/>
    <lineage>
        <taxon>Eukaryota</taxon>
        <taxon>Fungi</taxon>
        <taxon>Fungi incertae sedis</taxon>
        <taxon>Mucoromycota</taxon>
        <taxon>Mortierellomycotina</taxon>
        <taxon>Mortierellomycetes</taxon>
        <taxon>Mortierellales</taxon>
        <taxon>Mortierellaceae</taxon>
        <taxon>Entomortierella</taxon>
    </lineage>
</organism>
<gene>
    <name evidence="10" type="ORF">EMPS_01842</name>
</gene>
<dbReference type="FunFam" id="3.40.390.10:FF:000074">
    <property type="entry name" value="Metalloprotease"/>
    <property type="match status" value="1"/>
</dbReference>
<dbReference type="InterPro" id="IPR001567">
    <property type="entry name" value="Pept_M3A_M3B_dom"/>
</dbReference>
<keyword evidence="5 7" id="KW-0862">Zinc</keyword>
<feature type="coiled-coil region" evidence="8">
    <location>
        <begin position="138"/>
        <end position="165"/>
    </location>
</feature>
<evidence type="ECO:0000259" key="9">
    <source>
        <dbReference type="Pfam" id="PF01432"/>
    </source>
</evidence>
<evidence type="ECO:0000256" key="1">
    <source>
        <dbReference type="ARBA" id="ARBA00006040"/>
    </source>
</evidence>
<dbReference type="Proteomes" id="UP000827284">
    <property type="component" value="Unassembled WGS sequence"/>
</dbReference>
<dbReference type="GO" id="GO:0046872">
    <property type="term" value="F:metal ion binding"/>
    <property type="evidence" value="ECO:0007669"/>
    <property type="project" value="UniProtKB-UniRule"/>
</dbReference>
<keyword evidence="3 7" id="KW-0479">Metal-binding</keyword>
<dbReference type="Gene3D" id="3.40.390.10">
    <property type="entry name" value="Collagenase (Catalytic Domain)"/>
    <property type="match status" value="1"/>
</dbReference>
<dbReference type="GO" id="GO:0006508">
    <property type="term" value="P:proteolysis"/>
    <property type="evidence" value="ECO:0007669"/>
    <property type="project" value="UniProtKB-KW"/>
</dbReference>
<dbReference type="InterPro" id="IPR024077">
    <property type="entry name" value="Neurolysin/TOP_dom2"/>
</dbReference>
<evidence type="ECO:0000256" key="3">
    <source>
        <dbReference type="ARBA" id="ARBA00022723"/>
    </source>
</evidence>
<name>A0A9P3H3N2_9FUNG</name>
<evidence type="ECO:0000256" key="2">
    <source>
        <dbReference type="ARBA" id="ARBA00022670"/>
    </source>
</evidence>
<evidence type="ECO:0000256" key="8">
    <source>
        <dbReference type="SAM" id="Coils"/>
    </source>
</evidence>
<dbReference type="OrthoDB" id="534666at2759"/>
<dbReference type="Gene3D" id="1.20.1050.40">
    <property type="entry name" value="Endopeptidase. Chain P, domain 1"/>
    <property type="match status" value="1"/>
</dbReference>
<dbReference type="AlphaFoldDB" id="A0A9P3H3N2"/>
<dbReference type="PANTHER" id="PTHR11804">
    <property type="entry name" value="PROTEASE M3 THIMET OLIGOPEPTIDASE-RELATED"/>
    <property type="match status" value="1"/>
</dbReference>
<keyword evidence="2 7" id="KW-0645">Protease</keyword>
<dbReference type="CDD" id="cd06455">
    <property type="entry name" value="M3A_TOP"/>
    <property type="match status" value="1"/>
</dbReference>
<accession>A0A9P3H3N2</accession>
<dbReference type="EMBL" id="BQFW01000002">
    <property type="protein sequence ID" value="GJJ69496.1"/>
    <property type="molecule type" value="Genomic_DNA"/>
</dbReference>
<dbReference type="InterPro" id="IPR024079">
    <property type="entry name" value="MetalloPept_cat_dom_sf"/>
</dbReference>